<keyword evidence="2" id="KW-0233">DNA recombination</keyword>
<evidence type="ECO:0000256" key="3">
    <source>
        <dbReference type="PROSITE-ProRule" id="PRU01248"/>
    </source>
</evidence>
<reference evidence="7" key="1">
    <citation type="submission" date="2020-07" db="EMBL/GenBank/DDBJ databases">
        <authorList>
            <person name="Tarantini F.S."/>
            <person name="Hong K.W."/>
            <person name="Chan K.G."/>
        </authorList>
    </citation>
    <scope>NUCLEOTIDE SEQUENCE</scope>
    <source>
        <strain evidence="7">32-07</strain>
    </source>
</reference>
<dbReference type="RefSeq" id="WP_231332839.1">
    <property type="nucleotide sequence ID" value="NZ_CP059572.1"/>
</dbReference>
<protein>
    <submittedName>
        <fullName evidence="7">Tyrosine-type recombinase/integrase</fullName>
    </submittedName>
</protein>
<dbReference type="InterPro" id="IPR011010">
    <property type="entry name" value="DNA_brk_join_enz"/>
</dbReference>
<accession>A0ABX8QPH2</accession>
<dbReference type="InterPro" id="IPR044068">
    <property type="entry name" value="CB"/>
</dbReference>
<organism evidence="7 8">
    <name type="scientific">Actinomadura graeca</name>
    <dbReference type="NCBI Taxonomy" id="2750812"/>
    <lineage>
        <taxon>Bacteria</taxon>
        <taxon>Bacillati</taxon>
        <taxon>Actinomycetota</taxon>
        <taxon>Actinomycetes</taxon>
        <taxon>Streptosporangiales</taxon>
        <taxon>Thermomonosporaceae</taxon>
        <taxon>Actinomadura</taxon>
    </lineage>
</organism>
<evidence type="ECO:0000313" key="7">
    <source>
        <dbReference type="EMBL" id="QXJ19809.1"/>
    </source>
</evidence>
<dbReference type="EMBL" id="CP059572">
    <property type="protein sequence ID" value="QXJ19809.1"/>
    <property type="molecule type" value="Genomic_DNA"/>
</dbReference>
<name>A0ABX8QPH2_9ACTN</name>
<evidence type="ECO:0000256" key="4">
    <source>
        <dbReference type="SAM" id="MobiDB-lite"/>
    </source>
</evidence>
<dbReference type="InterPro" id="IPR050090">
    <property type="entry name" value="Tyrosine_recombinase_XerCD"/>
</dbReference>
<evidence type="ECO:0000259" key="5">
    <source>
        <dbReference type="PROSITE" id="PS51898"/>
    </source>
</evidence>
<dbReference type="InterPro" id="IPR010998">
    <property type="entry name" value="Integrase_recombinase_N"/>
</dbReference>
<dbReference type="Gene3D" id="1.10.443.10">
    <property type="entry name" value="Intergrase catalytic core"/>
    <property type="match status" value="1"/>
</dbReference>
<gene>
    <name evidence="7" type="ORF">AGRA3207_000405</name>
</gene>
<evidence type="ECO:0000256" key="2">
    <source>
        <dbReference type="ARBA" id="ARBA00023172"/>
    </source>
</evidence>
<dbReference type="PANTHER" id="PTHR30349:SF81">
    <property type="entry name" value="TYROSINE RECOMBINASE XERC"/>
    <property type="match status" value="1"/>
</dbReference>
<dbReference type="PROSITE" id="PS51898">
    <property type="entry name" value="TYR_RECOMBINASE"/>
    <property type="match status" value="1"/>
</dbReference>
<evidence type="ECO:0000313" key="8">
    <source>
        <dbReference type="Proteomes" id="UP001049518"/>
    </source>
</evidence>
<dbReference type="PROSITE" id="PS51900">
    <property type="entry name" value="CB"/>
    <property type="match status" value="1"/>
</dbReference>
<sequence>MRPSDVQRLTVAETADRYVEMVRAKTSTGALAPGTAEVYARDVVTFAALAGPERVLDDLSGEDVDEVLLRFARKPDGRRSRRAAGGAAAPPAPPGAPSGAASGGPPEAGAGGGAPSQSASSQARFRRSVSAFFQYALVAGWVQLNPMQAVTLRPRHRGGLRAERRALTAEQAEGLLGAARGLVDAAPAAGGRPDQRTELRDGLIVLLLAAVGPRVSELTRANAEDFFVNAGTRYWRIFGKGGRTRDVPLPRPVAEVLDAYLGEGRRLLDRGREPRALLLSWRGRRLARGDVQAVIDRVLARVEPGRRRGVTPHGLRHTTATHLLAAATDMDAVRRVLGHADLSTLGRYRDELPGELEAAMRVHPLLGPVEGRPRRG</sequence>
<feature type="region of interest" description="Disordered" evidence="4">
    <location>
        <begin position="76"/>
        <end position="121"/>
    </location>
</feature>
<feature type="domain" description="Tyr recombinase" evidence="5">
    <location>
        <begin position="162"/>
        <end position="361"/>
    </location>
</feature>
<dbReference type="PANTHER" id="PTHR30349">
    <property type="entry name" value="PHAGE INTEGRASE-RELATED"/>
    <property type="match status" value="1"/>
</dbReference>
<feature type="compositionally biased region" description="Low complexity" evidence="4">
    <location>
        <begin position="97"/>
        <end position="108"/>
    </location>
</feature>
<feature type="domain" description="Core-binding (CB)" evidence="6">
    <location>
        <begin position="9"/>
        <end position="137"/>
    </location>
</feature>
<proteinExistence type="predicted"/>
<keyword evidence="8" id="KW-1185">Reference proteome</keyword>
<dbReference type="InterPro" id="IPR013762">
    <property type="entry name" value="Integrase-like_cat_sf"/>
</dbReference>
<dbReference type="SUPFAM" id="SSF56349">
    <property type="entry name" value="DNA breaking-rejoining enzymes"/>
    <property type="match status" value="1"/>
</dbReference>
<evidence type="ECO:0000256" key="1">
    <source>
        <dbReference type="ARBA" id="ARBA00023125"/>
    </source>
</evidence>
<dbReference type="InterPro" id="IPR002104">
    <property type="entry name" value="Integrase_catalytic"/>
</dbReference>
<evidence type="ECO:0000259" key="6">
    <source>
        <dbReference type="PROSITE" id="PS51900"/>
    </source>
</evidence>
<keyword evidence="1 3" id="KW-0238">DNA-binding</keyword>
<dbReference type="Pfam" id="PF00589">
    <property type="entry name" value="Phage_integrase"/>
    <property type="match status" value="1"/>
</dbReference>
<dbReference type="Gene3D" id="1.10.150.130">
    <property type="match status" value="1"/>
</dbReference>
<dbReference type="Proteomes" id="UP001049518">
    <property type="component" value="Chromosome"/>
</dbReference>